<evidence type="ECO:0000313" key="2">
    <source>
        <dbReference type="EMBL" id="MBW63647.1"/>
    </source>
</evidence>
<feature type="chain" id="PRO_5014785741" evidence="1">
    <location>
        <begin position="17"/>
        <end position="70"/>
    </location>
</feature>
<keyword evidence="1" id="KW-0732">Signal</keyword>
<dbReference type="AlphaFoldDB" id="A0A2M4CE79"/>
<sequence>MMFLLLLPWCVPFAEVLYPSGSLAHPTVLLVPFLAALLRRDAGVCSSNASPTWRIPRESWLEEFTARACR</sequence>
<feature type="signal peptide" evidence="1">
    <location>
        <begin position="1"/>
        <end position="16"/>
    </location>
</feature>
<name>A0A2M4CE79_9DIPT</name>
<dbReference type="EMBL" id="GGFJ01014506">
    <property type="protein sequence ID" value="MBW63647.1"/>
    <property type="molecule type" value="Transcribed_RNA"/>
</dbReference>
<accession>A0A2M4CE79</accession>
<reference evidence="2" key="1">
    <citation type="submission" date="2018-01" db="EMBL/GenBank/DDBJ databases">
        <title>An insight into the sialome of Amazonian anophelines.</title>
        <authorList>
            <person name="Ribeiro J.M."/>
            <person name="Scarpassa V."/>
            <person name="Calvo E."/>
        </authorList>
    </citation>
    <scope>NUCLEOTIDE SEQUENCE</scope>
    <source>
        <tissue evidence="2">Salivary glands</tissue>
    </source>
</reference>
<protein>
    <submittedName>
        <fullName evidence="2">Putative secreted protein</fullName>
    </submittedName>
</protein>
<organism evidence="2">
    <name type="scientific">Anopheles marajoara</name>
    <dbReference type="NCBI Taxonomy" id="58244"/>
    <lineage>
        <taxon>Eukaryota</taxon>
        <taxon>Metazoa</taxon>
        <taxon>Ecdysozoa</taxon>
        <taxon>Arthropoda</taxon>
        <taxon>Hexapoda</taxon>
        <taxon>Insecta</taxon>
        <taxon>Pterygota</taxon>
        <taxon>Neoptera</taxon>
        <taxon>Endopterygota</taxon>
        <taxon>Diptera</taxon>
        <taxon>Nematocera</taxon>
        <taxon>Culicoidea</taxon>
        <taxon>Culicidae</taxon>
        <taxon>Anophelinae</taxon>
        <taxon>Anopheles</taxon>
    </lineage>
</organism>
<proteinExistence type="predicted"/>
<evidence type="ECO:0000256" key="1">
    <source>
        <dbReference type="SAM" id="SignalP"/>
    </source>
</evidence>